<comment type="caution">
    <text evidence="2">The sequence shown here is derived from an EMBL/GenBank/DDBJ whole genome shotgun (WGS) entry which is preliminary data.</text>
</comment>
<name>A0A9Q3CU24_9BASI</name>
<evidence type="ECO:0000313" key="3">
    <source>
        <dbReference type="Proteomes" id="UP000765509"/>
    </source>
</evidence>
<reference evidence="2" key="1">
    <citation type="submission" date="2021-03" db="EMBL/GenBank/DDBJ databases">
        <title>Draft genome sequence of rust myrtle Austropuccinia psidii MF-1, a brazilian biotype.</title>
        <authorList>
            <person name="Quecine M.C."/>
            <person name="Pachon D.M.R."/>
            <person name="Bonatelli M.L."/>
            <person name="Correr F.H."/>
            <person name="Franceschini L.M."/>
            <person name="Leite T.F."/>
            <person name="Margarido G.R.A."/>
            <person name="Almeida C.A."/>
            <person name="Ferrarezi J.A."/>
            <person name="Labate C.A."/>
        </authorList>
    </citation>
    <scope>NUCLEOTIDE SEQUENCE</scope>
    <source>
        <strain evidence="2">MF-1</strain>
    </source>
</reference>
<proteinExistence type="predicted"/>
<dbReference type="AlphaFoldDB" id="A0A9Q3CU24"/>
<evidence type="ECO:0000313" key="2">
    <source>
        <dbReference type="EMBL" id="MBW0491324.1"/>
    </source>
</evidence>
<protein>
    <submittedName>
        <fullName evidence="2">Uncharacterized protein</fullName>
    </submittedName>
</protein>
<organism evidence="2 3">
    <name type="scientific">Austropuccinia psidii MF-1</name>
    <dbReference type="NCBI Taxonomy" id="1389203"/>
    <lineage>
        <taxon>Eukaryota</taxon>
        <taxon>Fungi</taxon>
        <taxon>Dikarya</taxon>
        <taxon>Basidiomycota</taxon>
        <taxon>Pucciniomycotina</taxon>
        <taxon>Pucciniomycetes</taxon>
        <taxon>Pucciniales</taxon>
        <taxon>Sphaerophragmiaceae</taxon>
        <taxon>Austropuccinia</taxon>
    </lineage>
</organism>
<dbReference type="EMBL" id="AVOT02011027">
    <property type="protein sequence ID" value="MBW0491324.1"/>
    <property type="molecule type" value="Genomic_DNA"/>
</dbReference>
<evidence type="ECO:0000256" key="1">
    <source>
        <dbReference type="SAM" id="MobiDB-lite"/>
    </source>
</evidence>
<feature type="region of interest" description="Disordered" evidence="1">
    <location>
        <begin position="239"/>
        <end position="329"/>
    </location>
</feature>
<gene>
    <name evidence="2" type="ORF">O181_031039</name>
</gene>
<feature type="compositionally biased region" description="Polar residues" evidence="1">
    <location>
        <begin position="276"/>
        <end position="318"/>
    </location>
</feature>
<keyword evidence="3" id="KW-1185">Reference proteome</keyword>
<dbReference type="Proteomes" id="UP000765509">
    <property type="component" value="Unassembled WGS sequence"/>
</dbReference>
<accession>A0A9Q3CU24</accession>
<sequence length="460" mass="49737">MTQFPYPVPFGIPDFLAENLSSRSLVPMDLPAGKTGKTGIGRHPDYLLLHVVLTNLEIILAIGNMTGKNHDRTKAKAKQNLMLSGRSLPRLTQAPCYVFIRMRLFFFLLFSSLEVFARANVIKGFAYARRSATFGSCPAPVISFVYDTGIVKFASAQSQFQAPATRTIKETADFICLKLESTCKVSKDVLSRCQEASRAAQNQTGEQKQVDKFNNLMRIEAVSTGNIIKGRTIAQSVTNNLTQANKKETSATPTADGKHDFRKPQITKRRIKETSDTNQNLQEVVSNNTNSTGDASSNATLTGDNGLNGESQASNRSATLDDAPSTDEKEDNFLSHVQEINKEISPGLGGFNVDLFSGIGGTNDQNLTKNDETNGTPAPEKGIIKSIFSNEFDVGGVPNPTGTGKLNDNLLSGFGEGDNQHPTRFDEKDVTQLATQPSGILSLLAGFDGSQKPSSSEKVG</sequence>